<evidence type="ECO:0000256" key="12">
    <source>
        <dbReference type="SAM" id="Phobius"/>
    </source>
</evidence>
<evidence type="ECO:0000256" key="7">
    <source>
        <dbReference type="ARBA" id="ARBA00022892"/>
    </source>
</evidence>
<dbReference type="SUPFAM" id="SSF50978">
    <property type="entry name" value="WD40 repeat-like"/>
    <property type="match status" value="1"/>
</dbReference>
<evidence type="ECO:0000313" key="15">
    <source>
        <dbReference type="Proteomes" id="UP000077202"/>
    </source>
</evidence>
<dbReference type="Pfam" id="PF00400">
    <property type="entry name" value="WD40"/>
    <property type="match status" value="2"/>
</dbReference>
<keyword evidence="3 11" id="KW-0853">WD repeat</keyword>
<dbReference type="AlphaFoldDB" id="A0A176W4P8"/>
<keyword evidence="4 12" id="KW-0812">Transmembrane</keyword>
<comment type="caution">
    <text evidence="14">The sequence shown here is derived from an EMBL/GenBank/DDBJ whole genome shotgun (WGS) entry which is preliminary data.</text>
</comment>
<evidence type="ECO:0000313" key="14">
    <source>
        <dbReference type="EMBL" id="OAE27979.1"/>
    </source>
</evidence>
<name>A0A176W4P8_MARPO</name>
<sequence>MSKRKKYLTCSRKYDLPLFCAAWTAAVVPKPRNKEDGAAADDGAGVAHVVFGGGGGNRKSGVKNKLLLAHYDFASDMLSEAVYTLSTDDDPPYRLAVHPGSNKIVCSISKDCRLLELNAEEDLKLEVSKRVVQPLQDIGEQNCLVFSGDGTRLATGGEDGHLRVFEWPSLELVMDQAGAHTAVKDIDFSLDGSLLVSTGDAGPCRVWDLSKASAVTSLSASKGANLGLCRFSRDGTKPFLFITMREGSKGVISIWNSTTWKMSTSKRLSEYPISAFAISPDGRFLAIGNSEGDVKVLNANNLGVVMQVKSAHMVFVTSMEFSPNSRALLSVSGDSSARVTAISEPTKREGWRIYMLMFLLLLLSYWFFIVRKQDEAGGDLSVRAVINYLDLSVRAVFHLGVRR</sequence>
<keyword evidence="7" id="KW-0931">ER-Golgi transport</keyword>
<dbReference type="InterPro" id="IPR024977">
    <property type="entry name" value="Apc4-like_WD40_dom"/>
</dbReference>
<evidence type="ECO:0000256" key="8">
    <source>
        <dbReference type="ARBA" id="ARBA00022927"/>
    </source>
</evidence>
<evidence type="ECO:0000256" key="1">
    <source>
        <dbReference type="ARBA" id="ARBA00004389"/>
    </source>
</evidence>
<evidence type="ECO:0000256" key="6">
    <source>
        <dbReference type="ARBA" id="ARBA00022824"/>
    </source>
</evidence>
<keyword evidence="8" id="KW-0653">Protein transport</keyword>
<dbReference type="InterPro" id="IPR045260">
    <property type="entry name" value="Sec12-like"/>
</dbReference>
<evidence type="ECO:0000256" key="2">
    <source>
        <dbReference type="ARBA" id="ARBA00022448"/>
    </source>
</evidence>
<organism evidence="14 15">
    <name type="scientific">Marchantia polymorpha subsp. ruderalis</name>
    <dbReference type="NCBI Taxonomy" id="1480154"/>
    <lineage>
        <taxon>Eukaryota</taxon>
        <taxon>Viridiplantae</taxon>
        <taxon>Streptophyta</taxon>
        <taxon>Embryophyta</taxon>
        <taxon>Marchantiophyta</taxon>
        <taxon>Marchantiopsida</taxon>
        <taxon>Marchantiidae</taxon>
        <taxon>Marchantiales</taxon>
        <taxon>Marchantiaceae</taxon>
        <taxon>Marchantia</taxon>
    </lineage>
</organism>
<proteinExistence type="predicted"/>
<evidence type="ECO:0000256" key="3">
    <source>
        <dbReference type="ARBA" id="ARBA00022574"/>
    </source>
</evidence>
<evidence type="ECO:0000256" key="4">
    <source>
        <dbReference type="ARBA" id="ARBA00022692"/>
    </source>
</evidence>
<reference evidence="14" key="1">
    <citation type="submission" date="2016-03" db="EMBL/GenBank/DDBJ databases">
        <title>Mechanisms controlling the formation of the plant cell surface in tip-growing cells are functionally conserved among land plants.</title>
        <authorList>
            <person name="Honkanen S."/>
            <person name="Jones V.A."/>
            <person name="Morieri G."/>
            <person name="Champion C."/>
            <person name="Hetherington A.J."/>
            <person name="Kelly S."/>
            <person name="Saint-Marcoux D."/>
            <person name="Proust H."/>
            <person name="Prescott H."/>
            <person name="Dolan L."/>
        </authorList>
    </citation>
    <scope>NUCLEOTIDE SEQUENCE [LARGE SCALE GENOMIC DNA]</scope>
    <source>
        <tissue evidence="14">Whole gametophyte</tissue>
    </source>
</reference>
<keyword evidence="9 12" id="KW-1133">Transmembrane helix</keyword>
<dbReference type="GO" id="GO:0015031">
    <property type="term" value="P:protein transport"/>
    <property type="evidence" value="ECO:0007669"/>
    <property type="project" value="UniProtKB-KW"/>
</dbReference>
<evidence type="ECO:0000256" key="10">
    <source>
        <dbReference type="ARBA" id="ARBA00023136"/>
    </source>
</evidence>
<dbReference type="InterPro" id="IPR015943">
    <property type="entry name" value="WD40/YVTN_repeat-like_dom_sf"/>
</dbReference>
<dbReference type="PANTHER" id="PTHR23284">
    <property type="entry name" value="PROLACTIN REGULATORY ELEMENT BINDING PROTEIN"/>
    <property type="match status" value="1"/>
</dbReference>
<dbReference type="Gene3D" id="2.130.10.10">
    <property type="entry name" value="YVTN repeat-like/Quinoprotein amine dehydrogenase"/>
    <property type="match status" value="1"/>
</dbReference>
<keyword evidence="2" id="KW-0813">Transport</keyword>
<keyword evidence="15" id="KW-1185">Reference proteome</keyword>
<feature type="transmembrane region" description="Helical" evidence="12">
    <location>
        <begin position="351"/>
        <end position="370"/>
    </location>
</feature>
<keyword evidence="5" id="KW-0677">Repeat</keyword>
<comment type="subcellular location">
    <subcellularLocation>
        <location evidence="1">Endoplasmic reticulum membrane</location>
        <topology evidence="1">Single-pass membrane protein</topology>
    </subcellularLocation>
</comment>
<keyword evidence="10 12" id="KW-0472">Membrane</keyword>
<keyword evidence="6" id="KW-0256">Endoplasmic reticulum</keyword>
<dbReference type="InterPro" id="IPR036322">
    <property type="entry name" value="WD40_repeat_dom_sf"/>
</dbReference>
<evidence type="ECO:0000256" key="9">
    <source>
        <dbReference type="ARBA" id="ARBA00022989"/>
    </source>
</evidence>
<dbReference type="Proteomes" id="UP000077202">
    <property type="component" value="Unassembled WGS sequence"/>
</dbReference>
<dbReference type="GO" id="GO:0005085">
    <property type="term" value="F:guanyl-nucleotide exchange factor activity"/>
    <property type="evidence" value="ECO:0007669"/>
    <property type="project" value="InterPro"/>
</dbReference>
<dbReference type="PANTHER" id="PTHR23284:SF0">
    <property type="entry name" value="PROLACTIN REGULATORY ELEMENT-BINDING PROTEIN"/>
    <property type="match status" value="1"/>
</dbReference>
<dbReference type="SMART" id="SM00320">
    <property type="entry name" value="WD40"/>
    <property type="match status" value="5"/>
</dbReference>
<dbReference type="EMBL" id="LVLJ01001793">
    <property type="protein sequence ID" value="OAE27979.1"/>
    <property type="molecule type" value="Genomic_DNA"/>
</dbReference>
<accession>A0A176W4P8</accession>
<dbReference type="GO" id="GO:0005789">
    <property type="term" value="C:endoplasmic reticulum membrane"/>
    <property type="evidence" value="ECO:0007669"/>
    <property type="project" value="UniProtKB-SubCell"/>
</dbReference>
<dbReference type="PROSITE" id="PS50082">
    <property type="entry name" value="WD_REPEATS_2"/>
    <property type="match status" value="1"/>
</dbReference>
<dbReference type="Pfam" id="PF12894">
    <property type="entry name" value="ANAPC4_WD40"/>
    <property type="match status" value="1"/>
</dbReference>
<protein>
    <recommendedName>
        <fullName evidence="13">Anaphase-promoting complex subunit 4-like WD40 domain-containing protein</fullName>
    </recommendedName>
</protein>
<dbReference type="InterPro" id="IPR001680">
    <property type="entry name" value="WD40_rpt"/>
</dbReference>
<feature type="domain" description="Anaphase-promoting complex subunit 4-like WD40" evidence="13">
    <location>
        <begin position="260"/>
        <end position="322"/>
    </location>
</feature>
<dbReference type="GO" id="GO:0006888">
    <property type="term" value="P:endoplasmic reticulum to Golgi vesicle-mediated transport"/>
    <property type="evidence" value="ECO:0007669"/>
    <property type="project" value="TreeGrafter"/>
</dbReference>
<feature type="repeat" description="WD" evidence="11">
    <location>
        <begin position="176"/>
        <end position="217"/>
    </location>
</feature>
<gene>
    <name evidence="14" type="ORF">AXG93_1062s1110</name>
</gene>
<dbReference type="GO" id="GO:0003400">
    <property type="term" value="P:regulation of COPII vesicle coating"/>
    <property type="evidence" value="ECO:0007669"/>
    <property type="project" value="TreeGrafter"/>
</dbReference>
<evidence type="ECO:0000256" key="11">
    <source>
        <dbReference type="PROSITE-ProRule" id="PRU00221"/>
    </source>
</evidence>
<evidence type="ECO:0000259" key="13">
    <source>
        <dbReference type="Pfam" id="PF12894"/>
    </source>
</evidence>
<evidence type="ECO:0000256" key="5">
    <source>
        <dbReference type="ARBA" id="ARBA00022737"/>
    </source>
</evidence>